<name>A0A9X3DNF7_9SPHI</name>
<dbReference type="EMBL" id="JAPJUH010000008">
    <property type="protein sequence ID" value="MCX3267498.1"/>
    <property type="molecule type" value="Genomic_DNA"/>
</dbReference>
<accession>A0A9X3DNF7</accession>
<dbReference type="InterPro" id="IPR009081">
    <property type="entry name" value="PP-bd_ACP"/>
</dbReference>
<keyword evidence="3" id="KW-1185">Reference proteome</keyword>
<comment type="caution">
    <text evidence="2">The sequence shown here is derived from an EMBL/GenBank/DDBJ whole genome shotgun (WGS) entry which is preliminary data.</text>
</comment>
<dbReference type="SUPFAM" id="SSF47336">
    <property type="entry name" value="ACP-like"/>
    <property type="match status" value="1"/>
</dbReference>
<sequence length="201" mass="23311">MKNKHLTKRIIDNMGLDSVELVWEWERYFKIEIPDREASRMSTVQEAVEYISSQVKYSTQPIDTKRKLLDEFKNSIVELGINLSTAPNETIFQQISAKDYDIWKRISVVTKLEMPDPLTTGAFETFIDRIFPQKDFIEPTTIDRFIDLIAAVNYEKIIDRNNLQSKYEVMVAVMGITIEKIGLNPFEVFLSSSFTKDLGIN</sequence>
<reference evidence="2" key="1">
    <citation type="submission" date="2022-11" db="EMBL/GenBank/DDBJ databases">
        <authorList>
            <person name="Graham C."/>
            <person name="Newman J.D."/>
        </authorList>
    </citation>
    <scope>NUCLEOTIDE SEQUENCE</scope>
    <source>
        <strain evidence="2">DSM 19486</strain>
    </source>
</reference>
<evidence type="ECO:0000259" key="1">
    <source>
        <dbReference type="PROSITE" id="PS50075"/>
    </source>
</evidence>
<organism evidence="2 3">
    <name type="scientific">Pedobacter agri</name>
    <dbReference type="NCBI Taxonomy" id="454586"/>
    <lineage>
        <taxon>Bacteria</taxon>
        <taxon>Pseudomonadati</taxon>
        <taxon>Bacteroidota</taxon>
        <taxon>Sphingobacteriia</taxon>
        <taxon>Sphingobacteriales</taxon>
        <taxon>Sphingobacteriaceae</taxon>
        <taxon>Pedobacter</taxon>
    </lineage>
</organism>
<protein>
    <recommendedName>
        <fullName evidence="1">Carrier domain-containing protein</fullName>
    </recommendedName>
</protein>
<feature type="domain" description="Carrier" evidence="1">
    <location>
        <begin position="1"/>
        <end position="55"/>
    </location>
</feature>
<dbReference type="AlphaFoldDB" id="A0A9X3DNF7"/>
<dbReference type="Gene3D" id="1.10.1200.10">
    <property type="entry name" value="ACP-like"/>
    <property type="match status" value="1"/>
</dbReference>
<dbReference type="InterPro" id="IPR036736">
    <property type="entry name" value="ACP-like_sf"/>
</dbReference>
<gene>
    <name evidence="2" type="ORF">OQZ29_22245</name>
</gene>
<proteinExistence type="predicted"/>
<dbReference type="PROSITE" id="PS50075">
    <property type="entry name" value="CARRIER"/>
    <property type="match status" value="1"/>
</dbReference>
<dbReference type="Proteomes" id="UP001142592">
    <property type="component" value="Unassembled WGS sequence"/>
</dbReference>
<dbReference type="RefSeq" id="WP_147302549.1">
    <property type="nucleotide sequence ID" value="NZ_JAPJUH010000008.1"/>
</dbReference>
<evidence type="ECO:0000313" key="2">
    <source>
        <dbReference type="EMBL" id="MCX3267498.1"/>
    </source>
</evidence>
<evidence type="ECO:0000313" key="3">
    <source>
        <dbReference type="Proteomes" id="UP001142592"/>
    </source>
</evidence>